<proteinExistence type="predicted"/>
<feature type="domain" description="DUF4283" evidence="1">
    <location>
        <begin position="5"/>
        <end position="81"/>
    </location>
</feature>
<dbReference type="OrthoDB" id="1166622at2759"/>
<evidence type="ECO:0000313" key="3">
    <source>
        <dbReference type="Proteomes" id="UP001141552"/>
    </source>
</evidence>
<reference evidence="2" key="1">
    <citation type="submission" date="2022-02" db="EMBL/GenBank/DDBJ databases">
        <authorList>
            <person name="Henning P.M."/>
            <person name="McCubbin A.G."/>
            <person name="Shore J.S."/>
        </authorList>
    </citation>
    <scope>NUCLEOTIDE SEQUENCE</scope>
    <source>
        <strain evidence="2">F60SS</strain>
        <tissue evidence="2">Leaves</tissue>
    </source>
</reference>
<dbReference type="EMBL" id="JAKUCV010001525">
    <property type="protein sequence ID" value="KAJ4845964.1"/>
    <property type="molecule type" value="Genomic_DNA"/>
</dbReference>
<dbReference type="Pfam" id="PF14111">
    <property type="entry name" value="DUF4283"/>
    <property type="match status" value="1"/>
</dbReference>
<protein>
    <recommendedName>
        <fullName evidence="1">DUF4283 domain-containing protein</fullName>
    </recommendedName>
</protein>
<evidence type="ECO:0000259" key="1">
    <source>
        <dbReference type="Pfam" id="PF14111"/>
    </source>
</evidence>
<accession>A0A9Q0GC63</accession>
<sequence length="218" mass="25045">MARTYVVGKVLGERRPHLSQIRSQMQSVWYIKGDLRIIPKMNNIFLIGFELEKDKKKVLKGSPWHISNMHFCLKGWFPDMILSQGVGATVPSKKRKVLEEEVIISPIQESARRTHTGTMNAVAELITDLHDASPIHASASKPSWKRLARKAKINYQPTTVDLVQACEAMEDVWDQSDHTGRILWALWQLPDPRPGFSRTELEHPFFSYIFWDIQSASH</sequence>
<dbReference type="Proteomes" id="UP001141552">
    <property type="component" value="Unassembled WGS sequence"/>
</dbReference>
<name>A0A9Q0GC63_9ROSI</name>
<dbReference type="AlphaFoldDB" id="A0A9Q0GC63"/>
<reference evidence="2" key="2">
    <citation type="journal article" date="2023" name="Plants (Basel)">
        <title>Annotation of the Turnera subulata (Passifloraceae) Draft Genome Reveals the S-Locus Evolved after the Divergence of Turneroideae from Passifloroideae in a Stepwise Manner.</title>
        <authorList>
            <person name="Henning P.M."/>
            <person name="Roalson E.H."/>
            <person name="Mir W."/>
            <person name="McCubbin A.G."/>
            <person name="Shore J.S."/>
        </authorList>
    </citation>
    <scope>NUCLEOTIDE SEQUENCE</scope>
    <source>
        <strain evidence="2">F60SS</strain>
    </source>
</reference>
<keyword evidence="3" id="KW-1185">Reference proteome</keyword>
<evidence type="ECO:0000313" key="2">
    <source>
        <dbReference type="EMBL" id="KAJ4845964.1"/>
    </source>
</evidence>
<comment type="caution">
    <text evidence="2">The sequence shown here is derived from an EMBL/GenBank/DDBJ whole genome shotgun (WGS) entry which is preliminary data.</text>
</comment>
<dbReference type="InterPro" id="IPR025558">
    <property type="entry name" value="DUF4283"/>
</dbReference>
<organism evidence="2 3">
    <name type="scientific">Turnera subulata</name>
    <dbReference type="NCBI Taxonomy" id="218843"/>
    <lineage>
        <taxon>Eukaryota</taxon>
        <taxon>Viridiplantae</taxon>
        <taxon>Streptophyta</taxon>
        <taxon>Embryophyta</taxon>
        <taxon>Tracheophyta</taxon>
        <taxon>Spermatophyta</taxon>
        <taxon>Magnoliopsida</taxon>
        <taxon>eudicotyledons</taxon>
        <taxon>Gunneridae</taxon>
        <taxon>Pentapetalae</taxon>
        <taxon>rosids</taxon>
        <taxon>fabids</taxon>
        <taxon>Malpighiales</taxon>
        <taxon>Passifloraceae</taxon>
        <taxon>Turnera</taxon>
    </lineage>
</organism>
<gene>
    <name evidence="2" type="ORF">Tsubulata_000764</name>
</gene>